<sequence length="526" mass="59011">MPAALDDIVQRVRTSFRLWHLGLVLLALYIWFDVSEIQSTGSLPDKQEFRHGSFTGPMGDGGKALVPGELPGYSGWARSEETLAGYFSITGHSATELKVGDEFQVSMQCKGHKDCVKGHSLFFLRAYGPSVISGVTMTKDEGQYEMVFRPLDSGMYTVEVVLSFSSPPPFDSFPLSPGVSEPAYEGYLLPGFPIRIDVGDSKGRGEEAAVPLCTFRQLEETSSNSALSKARWRVDSKTNGIGYTSSADGTKVSEEGYKKNKNSIGIQMSYDYSPSCALLTSRPFEKQGSSHPFNQCENKDIKVIFIGDSVMRVQWNRFDELVKEIPSVSTDYINLYGGYRMCERQDPNIKQKLHKIYAKSESSAKAIIFNTGMHDIHRLCGSEWTEDRKNYIKESVLASDFSCVREYGFIIKDFANWISNVPADLRVFQSTTSAWPKYGNFGIQWPYGAQLLPLDSSFVMPFNEIAFNILQEYRTTVQIMDGFWITHSRPDNREVGEIGKKLSHPGLEVQGAMARIWSMMILEKLC</sequence>
<reference evidence="2" key="1">
    <citation type="submission" date="2023-08" db="EMBL/GenBank/DDBJ databases">
        <authorList>
            <person name="Audoor S."/>
            <person name="Bilcke G."/>
        </authorList>
    </citation>
    <scope>NUCLEOTIDE SEQUENCE</scope>
</reference>
<name>A0AAD2JNN4_9STRA</name>
<dbReference type="InterPro" id="IPR017868">
    <property type="entry name" value="Filamin/ABP280_repeat-like"/>
</dbReference>
<feature type="repeat" description="Filamin" evidence="1">
    <location>
        <begin position="79"/>
        <end position="179"/>
    </location>
</feature>
<dbReference type="Proteomes" id="UP001295423">
    <property type="component" value="Unassembled WGS sequence"/>
</dbReference>
<gene>
    <name evidence="2" type="ORF">CYCCA115_LOCUS22592</name>
</gene>
<comment type="caution">
    <text evidence="2">The sequence shown here is derived from an EMBL/GenBank/DDBJ whole genome shotgun (WGS) entry which is preliminary data.</text>
</comment>
<evidence type="ECO:0000313" key="3">
    <source>
        <dbReference type="Proteomes" id="UP001295423"/>
    </source>
</evidence>
<dbReference type="EMBL" id="CAKOGP040002313">
    <property type="protein sequence ID" value="CAJ1967057.1"/>
    <property type="molecule type" value="Genomic_DNA"/>
</dbReference>
<accession>A0AAD2JNN4</accession>
<dbReference type="PROSITE" id="PS50194">
    <property type="entry name" value="FILAMIN_REPEAT"/>
    <property type="match status" value="1"/>
</dbReference>
<evidence type="ECO:0000313" key="2">
    <source>
        <dbReference type="EMBL" id="CAJ1967057.1"/>
    </source>
</evidence>
<proteinExistence type="predicted"/>
<organism evidence="2 3">
    <name type="scientific">Cylindrotheca closterium</name>
    <dbReference type="NCBI Taxonomy" id="2856"/>
    <lineage>
        <taxon>Eukaryota</taxon>
        <taxon>Sar</taxon>
        <taxon>Stramenopiles</taxon>
        <taxon>Ochrophyta</taxon>
        <taxon>Bacillariophyta</taxon>
        <taxon>Bacillariophyceae</taxon>
        <taxon>Bacillariophycidae</taxon>
        <taxon>Bacillariales</taxon>
        <taxon>Bacillariaceae</taxon>
        <taxon>Cylindrotheca</taxon>
    </lineage>
</organism>
<dbReference type="AlphaFoldDB" id="A0AAD2JNN4"/>
<keyword evidence="3" id="KW-1185">Reference proteome</keyword>
<evidence type="ECO:0000256" key="1">
    <source>
        <dbReference type="PROSITE-ProRule" id="PRU00087"/>
    </source>
</evidence>
<protein>
    <submittedName>
        <fullName evidence="2">Uncharacterized protein</fullName>
    </submittedName>
</protein>